<dbReference type="GO" id="GO:0005768">
    <property type="term" value="C:endosome"/>
    <property type="evidence" value="ECO:0007669"/>
    <property type="project" value="TreeGrafter"/>
</dbReference>
<dbReference type="Proteomes" id="UP000604825">
    <property type="component" value="Unassembled WGS sequence"/>
</dbReference>
<dbReference type="PANTHER" id="PTHR15157:SF25">
    <property type="entry name" value="OS07G0418000 PROTEIN"/>
    <property type="match status" value="1"/>
</dbReference>
<dbReference type="PANTHER" id="PTHR15157">
    <property type="entry name" value="UV RADIATION RESISTANCE-ASSOCIATED GENE PROTEIN"/>
    <property type="match status" value="1"/>
</dbReference>
<dbReference type="InterPro" id="IPR023214">
    <property type="entry name" value="HAD_sf"/>
</dbReference>
<organism evidence="1 2">
    <name type="scientific">Miscanthus lutarioriparius</name>
    <dbReference type="NCBI Taxonomy" id="422564"/>
    <lineage>
        <taxon>Eukaryota</taxon>
        <taxon>Viridiplantae</taxon>
        <taxon>Streptophyta</taxon>
        <taxon>Embryophyta</taxon>
        <taxon>Tracheophyta</taxon>
        <taxon>Spermatophyta</taxon>
        <taxon>Magnoliopsida</taxon>
        <taxon>Liliopsida</taxon>
        <taxon>Poales</taxon>
        <taxon>Poaceae</taxon>
        <taxon>PACMAD clade</taxon>
        <taxon>Panicoideae</taxon>
        <taxon>Andropogonodae</taxon>
        <taxon>Andropogoneae</taxon>
        <taxon>Saccharinae</taxon>
        <taxon>Miscanthus</taxon>
    </lineage>
</organism>
<dbReference type="SUPFAM" id="SSF56784">
    <property type="entry name" value="HAD-like"/>
    <property type="match status" value="1"/>
</dbReference>
<reference evidence="1" key="1">
    <citation type="submission" date="2020-10" db="EMBL/GenBank/DDBJ databases">
        <authorList>
            <person name="Han B."/>
            <person name="Lu T."/>
            <person name="Zhao Q."/>
            <person name="Huang X."/>
            <person name="Zhao Y."/>
        </authorList>
    </citation>
    <scope>NUCLEOTIDE SEQUENCE</scope>
</reference>
<gene>
    <name evidence="1" type="ORF">NCGR_LOCUS17819</name>
</gene>
<dbReference type="Gene3D" id="3.40.50.1000">
    <property type="entry name" value="HAD superfamily/HAD-like"/>
    <property type="match status" value="1"/>
</dbReference>
<dbReference type="GO" id="GO:0000323">
    <property type="term" value="C:lytic vacuole"/>
    <property type="evidence" value="ECO:0007669"/>
    <property type="project" value="TreeGrafter"/>
</dbReference>
<dbReference type="InterPro" id="IPR036412">
    <property type="entry name" value="HAD-like_sf"/>
</dbReference>
<dbReference type="GO" id="GO:0035493">
    <property type="term" value="P:SNARE complex assembly"/>
    <property type="evidence" value="ECO:0007669"/>
    <property type="project" value="TreeGrafter"/>
</dbReference>
<evidence type="ECO:0000313" key="2">
    <source>
        <dbReference type="Proteomes" id="UP000604825"/>
    </source>
</evidence>
<sequence>MMGGDLYALDFDGVLCDSCGESSLSAVKAAKVRWPSLFEQVDAAMEEWIVEQMYTVADGLSIQEILENWLKLKPILMDEWQEDRESLVDLFGHVRDDWIENDFSGWIGANRFYPGTADALKLSSSEAYIVTTKQSRFAEALLKQLAGIDFPSERIYGLGTGPKVKVLQQLQQMPQHQGLKLHFIEDRLATLKNVIKEPALDKWNLYLVTWGYNTQKEREEAEAIPRVQLIDLPDFSRQLK</sequence>
<dbReference type="EMBL" id="CAJGYO010000004">
    <property type="protein sequence ID" value="CAD6225944.1"/>
    <property type="molecule type" value="Genomic_DNA"/>
</dbReference>
<comment type="caution">
    <text evidence="1">The sequence shown here is derived from an EMBL/GenBank/DDBJ whole genome shotgun (WGS) entry which is preliminary data.</text>
</comment>
<name>A0A811NPE3_9POAL</name>
<protein>
    <submittedName>
        <fullName evidence="1">Uncharacterized protein</fullName>
    </submittedName>
</protein>
<accession>A0A811NPE3</accession>
<dbReference type="AlphaFoldDB" id="A0A811NPE3"/>
<dbReference type="GO" id="GO:0000149">
    <property type="term" value="F:SNARE binding"/>
    <property type="evidence" value="ECO:0007669"/>
    <property type="project" value="TreeGrafter"/>
</dbReference>
<dbReference type="OrthoDB" id="417952at2759"/>
<proteinExistence type="predicted"/>
<keyword evidence="2" id="KW-1185">Reference proteome</keyword>
<evidence type="ECO:0000313" key="1">
    <source>
        <dbReference type="EMBL" id="CAD6225944.1"/>
    </source>
</evidence>